<dbReference type="RefSeq" id="WP_039079284.1">
    <property type="nucleotide sequence ID" value="NZ_AP025334.1"/>
</dbReference>
<gene>
    <name evidence="3" type="ORF">PDTA9734_30040</name>
</gene>
<proteinExistence type="predicted"/>
<dbReference type="Proteomes" id="UP001320460">
    <property type="component" value="Chromosome"/>
</dbReference>
<evidence type="ECO:0000256" key="1">
    <source>
        <dbReference type="SAM" id="Coils"/>
    </source>
</evidence>
<evidence type="ECO:0000313" key="3">
    <source>
        <dbReference type="EMBL" id="BDD51517.1"/>
    </source>
</evidence>
<feature type="region of interest" description="Disordered" evidence="2">
    <location>
        <begin position="163"/>
        <end position="194"/>
    </location>
</feature>
<reference evidence="3 4" key="1">
    <citation type="submission" date="2021-12" db="EMBL/GenBank/DDBJ databases">
        <title>Complete genome sequence of Phytobacter diazotrophicus TA9734.</title>
        <authorList>
            <person name="Kubota H."/>
            <person name="Nakayama Y."/>
            <person name="Ariyoshi T."/>
        </authorList>
    </citation>
    <scope>NUCLEOTIDE SEQUENCE [LARGE SCALE GENOMIC DNA]</scope>
    <source>
        <strain evidence="3 4">TA9734</strain>
    </source>
</reference>
<evidence type="ECO:0000256" key="2">
    <source>
        <dbReference type="SAM" id="MobiDB-lite"/>
    </source>
</evidence>
<name>A0ABM7VWP4_9ENTR</name>
<organism evidence="3 4">
    <name type="scientific">Phytobacter diazotrophicus</name>
    <dbReference type="NCBI Taxonomy" id="395631"/>
    <lineage>
        <taxon>Bacteria</taxon>
        <taxon>Pseudomonadati</taxon>
        <taxon>Pseudomonadota</taxon>
        <taxon>Gammaproteobacteria</taxon>
        <taxon>Enterobacterales</taxon>
        <taxon>Enterobacteriaceae</taxon>
        <taxon>Phytobacter</taxon>
    </lineage>
</organism>
<feature type="coiled-coil region" evidence="1">
    <location>
        <begin position="78"/>
        <end position="105"/>
    </location>
</feature>
<sequence>MLRPTLTGNASFSLSTATSDTTSRNREQNSASALPQQATATADSTVSLSQQAKDYYTNLQNDLEAVNRLNEFSAASRKADARAKLEAIKREIERLKAMLMRFGNASAYVLKQLKQLSAQMGQAASQLGQSDSASTSNSVDTSSSGTAAYSAIQSLADGNAGSKTDAMAAARASDGGQENHKSASDDSETSDSAGLTQSLYSGIREQLQESDSRHKDAQLLKDVVRELRSLLSMVKSKMRDEDKDDRDVKKDIDAVQQQLNTGDQVMQQMGFQSIV</sequence>
<accession>A0ABM7VWP4</accession>
<dbReference type="EMBL" id="AP025334">
    <property type="protein sequence ID" value="BDD51517.1"/>
    <property type="molecule type" value="Genomic_DNA"/>
</dbReference>
<feature type="region of interest" description="Disordered" evidence="2">
    <location>
        <begin position="1"/>
        <end position="44"/>
    </location>
</feature>
<keyword evidence="4" id="KW-1185">Reference proteome</keyword>
<evidence type="ECO:0000313" key="4">
    <source>
        <dbReference type="Proteomes" id="UP001320460"/>
    </source>
</evidence>
<keyword evidence="1" id="KW-0175">Coiled coil</keyword>
<protein>
    <submittedName>
        <fullName evidence="3">Uncharacterized protein</fullName>
    </submittedName>
</protein>